<evidence type="ECO:0000313" key="5">
    <source>
        <dbReference type="EMBL" id="MBK4737781.1"/>
    </source>
</evidence>
<protein>
    <submittedName>
        <fullName evidence="5">FAD-dependent monooxygenase</fullName>
    </submittedName>
</protein>
<evidence type="ECO:0000259" key="4">
    <source>
        <dbReference type="Pfam" id="PF01494"/>
    </source>
</evidence>
<dbReference type="Proteomes" id="UP000622890">
    <property type="component" value="Unassembled WGS sequence"/>
</dbReference>
<dbReference type="GO" id="GO:0071949">
    <property type="term" value="F:FAD binding"/>
    <property type="evidence" value="ECO:0007669"/>
    <property type="project" value="InterPro"/>
</dbReference>
<dbReference type="InterPro" id="IPR036188">
    <property type="entry name" value="FAD/NAD-bd_sf"/>
</dbReference>
<dbReference type="GO" id="GO:0016709">
    <property type="term" value="F:oxidoreductase activity, acting on paired donors, with incorporation or reduction of molecular oxygen, NAD(P)H as one donor, and incorporation of one atom of oxygen"/>
    <property type="evidence" value="ECO:0007669"/>
    <property type="project" value="UniProtKB-ARBA"/>
</dbReference>
<dbReference type="PANTHER" id="PTHR43004">
    <property type="entry name" value="TRK SYSTEM POTASSIUM UPTAKE PROTEIN"/>
    <property type="match status" value="1"/>
</dbReference>
<dbReference type="NCBIfam" id="NF006002">
    <property type="entry name" value="PRK08132.1"/>
    <property type="match status" value="1"/>
</dbReference>
<gene>
    <name evidence="5" type="ORF">JJB74_24435</name>
</gene>
<comment type="caution">
    <text evidence="5">The sequence shown here is derived from an EMBL/GenBank/DDBJ whole genome shotgun (WGS) entry which is preliminary data.</text>
</comment>
<dbReference type="PANTHER" id="PTHR43004:SF19">
    <property type="entry name" value="BINDING MONOOXYGENASE, PUTATIVE (JCVI)-RELATED"/>
    <property type="match status" value="1"/>
</dbReference>
<keyword evidence="2" id="KW-0285">Flavoprotein</keyword>
<sequence>MPHSFKPYPFAFVRRGSPKPAQEREARRVIIVGGGISGLTAALSLAAQGVASVIIEADDTVCYGSRAICFSRRTLEIFDRIGVLEPVLQKGLPWVGGRSFHRTREVLHFQMPNDDDQKLPPMLNLQQYYVEEYLVQAAERSAGLVDIRWGSRVVDADAGAENSPACLEVEHMESGEHYRIDTDYVICCDGGRSRMRELLGLSLRGTAYEGRYVIADIEMRSQLPTERLAWFDPPSNPGSTILMHRQPDDIWRIDYQLRDDEDAEASVRPENVLPRIAAHLSMMGESASWSPLWISIYRANALSLERYRHGRFFFAGDAAHLVPIFGVRGANSSIDDVDNLAWKLALVLRGKAGDGLLDSYSQERVQAAQRNLASGMKSTEFMAPPGFAFSLMRDAVLGLAADTPALRSLINPRQSSAISYADTPLNAAGSEDAAFACGPAQGSVLISAPVQYLQPGQPTVNVHITDMVKPGEFLVLDFCGNRGPIEALAAEVEALRRAGMPIALLTVHDAAQGVAQQAHVVDSAGRAHALYDAGAGAVYLARPDGHVLGRWRNPPGSLHAALMAALQCEDTGRANEENDD</sequence>
<dbReference type="EMBL" id="JAEPBG010000014">
    <property type="protein sequence ID" value="MBK4737781.1"/>
    <property type="molecule type" value="Genomic_DNA"/>
</dbReference>
<dbReference type="InterPro" id="IPR050641">
    <property type="entry name" value="RIFMO-like"/>
</dbReference>
<accession>A0A934SZB6</accession>
<evidence type="ECO:0000256" key="3">
    <source>
        <dbReference type="ARBA" id="ARBA00022827"/>
    </source>
</evidence>
<organism evidence="5 6">
    <name type="scientific">Noviherbaspirillum pedocola</name>
    <dbReference type="NCBI Taxonomy" id="2801341"/>
    <lineage>
        <taxon>Bacteria</taxon>
        <taxon>Pseudomonadati</taxon>
        <taxon>Pseudomonadota</taxon>
        <taxon>Betaproteobacteria</taxon>
        <taxon>Burkholderiales</taxon>
        <taxon>Oxalobacteraceae</taxon>
        <taxon>Noviherbaspirillum</taxon>
    </lineage>
</organism>
<dbReference type="InterPro" id="IPR002938">
    <property type="entry name" value="FAD-bd"/>
</dbReference>
<keyword evidence="5" id="KW-0560">Oxidoreductase</keyword>
<feature type="domain" description="FAD-binding" evidence="4">
    <location>
        <begin position="28"/>
        <end position="372"/>
    </location>
</feature>
<dbReference type="PRINTS" id="PR00420">
    <property type="entry name" value="RNGMNOXGNASE"/>
</dbReference>
<comment type="cofactor">
    <cofactor evidence="1">
        <name>FAD</name>
        <dbReference type="ChEBI" id="CHEBI:57692"/>
    </cofactor>
</comment>
<keyword evidence="6" id="KW-1185">Reference proteome</keyword>
<dbReference type="Gene3D" id="3.50.50.60">
    <property type="entry name" value="FAD/NAD(P)-binding domain"/>
    <property type="match status" value="1"/>
</dbReference>
<dbReference type="Pfam" id="PF01494">
    <property type="entry name" value="FAD_binding_3"/>
    <property type="match status" value="1"/>
</dbReference>
<proteinExistence type="predicted"/>
<reference evidence="5" key="1">
    <citation type="submission" date="2021-01" db="EMBL/GenBank/DDBJ databases">
        <title>Genome sequence of strain Noviherbaspirillum sp. DKR-6.</title>
        <authorList>
            <person name="Chaudhary D.K."/>
        </authorList>
    </citation>
    <scope>NUCLEOTIDE SEQUENCE</scope>
    <source>
        <strain evidence="5">DKR-6</strain>
    </source>
</reference>
<dbReference type="RefSeq" id="WP_200596399.1">
    <property type="nucleotide sequence ID" value="NZ_JAEPBG010000014.1"/>
</dbReference>
<keyword evidence="5" id="KW-0503">Monooxygenase</keyword>
<dbReference type="Gene3D" id="3.30.70.2450">
    <property type="match status" value="1"/>
</dbReference>
<dbReference type="AlphaFoldDB" id="A0A934SZB6"/>
<name>A0A934SZB6_9BURK</name>
<evidence type="ECO:0000256" key="1">
    <source>
        <dbReference type="ARBA" id="ARBA00001974"/>
    </source>
</evidence>
<evidence type="ECO:0000313" key="6">
    <source>
        <dbReference type="Proteomes" id="UP000622890"/>
    </source>
</evidence>
<keyword evidence="3" id="KW-0274">FAD</keyword>
<evidence type="ECO:0000256" key="2">
    <source>
        <dbReference type="ARBA" id="ARBA00022630"/>
    </source>
</evidence>
<dbReference type="Gene3D" id="3.40.30.120">
    <property type="match status" value="1"/>
</dbReference>
<dbReference type="SUPFAM" id="SSF51905">
    <property type="entry name" value="FAD/NAD(P)-binding domain"/>
    <property type="match status" value="1"/>
</dbReference>